<evidence type="ECO:0000256" key="1">
    <source>
        <dbReference type="SAM" id="MobiDB-lite"/>
    </source>
</evidence>
<reference evidence="2 3" key="1">
    <citation type="journal article" date="2018" name="IMA Fungus">
        <title>IMA Genome-F 9: Draft genome sequence of Annulohypoxylon stygium, Aspergillus mulundensis, Berkeleyomyces basicola (syn. Thielaviopsis basicola), Ceratocystis smalleyi, two Cercospora beticola strains, Coleophoma cylindrospora, Fusarium fracticaudum, Phialophora cf. hyalina, and Morchella septimelata.</title>
        <authorList>
            <person name="Wingfield B.D."/>
            <person name="Bills G.F."/>
            <person name="Dong Y."/>
            <person name="Huang W."/>
            <person name="Nel W.J."/>
            <person name="Swalarsk-Parry B.S."/>
            <person name="Vaghefi N."/>
            <person name="Wilken P.M."/>
            <person name="An Z."/>
            <person name="de Beer Z.W."/>
            <person name="De Vos L."/>
            <person name="Chen L."/>
            <person name="Duong T.A."/>
            <person name="Gao Y."/>
            <person name="Hammerbacher A."/>
            <person name="Kikkert J.R."/>
            <person name="Li Y."/>
            <person name="Li H."/>
            <person name="Li K."/>
            <person name="Li Q."/>
            <person name="Liu X."/>
            <person name="Ma X."/>
            <person name="Naidoo K."/>
            <person name="Pethybridge S.J."/>
            <person name="Sun J."/>
            <person name="Steenkamp E.T."/>
            <person name="van der Nest M.A."/>
            <person name="van Wyk S."/>
            <person name="Wingfield M.J."/>
            <person name="Xiong C."/>
            <person name="Yue Q."/>
            <person name="Zhang X."/>
        </authorList>
    </citation>
    <scope>NUCLEOTIDE SEQUENCE [LARGE SCALE GENOMIC DNA]</scope>
    <source>
        <strain evidence="2 3">BP5796</strain>
    </source>
</reference>
<organism evidence="2 3">
    <name type="scientific">Coleophoma crateriformis</name>
    <dbReference type="NCBI Taxonomy" id="565419"/>
    <lineage>
        <taxon>Eukaryota</taxon>
        <taxon>Fungi</taxon>
        <taxon>Dikarya</taxon>
        <taxon>Ascomycota</taxon>
        <taxon>Pezizomycotina</taxon>
        <taxon>Leotiomycetes</taxon>
        <taxon>Helotiales</taxon>
        <taxon>Dermateaceae</taxon>
        <taxon>Coleophoma</taxon>
    </lineage>
</organism>
<dbReference type="EMBL" id="PDLN01000008">
    <property type="protein sequence ID" value="RDW78157.1"/>
    <property type="molecule type" value="Genomic_DNA"/>
</dbReference>
<protein>
    <submittedName>
        <fullName evidence="2">Uncharacterized protein</fullName>
    </submittedName>
</protein>
<evidence type="ECO:0000313" key="2">
    <source>
        <dbReference type="EMBL" id="RDW78157.1"/>
    </source>
</evidence>
<feature type="region of interest" description="Disordered" evidence="1">
    <location>
        <begin position="1"/>
        <end position="27"/>
    </location>
</feature>
<keyword evidence="3" id="KW-1185">Reference proteome</keyword>
<dbReference type="Proteomes" id="UP000256328">
    <property type="component" value="Unassembled WGS sequence"/>
</dbReference>
<evidence type="ECO:0000313" key="3">
    <source>
        <dbReference type="Proteomes" id="UP000256328"/>
    </source>
</evidence>
<name>A0A3D8RVR9_9HELO</name>
<dbReference type="AlphaFoldDB" id="A0A3D8RVR9"/>
<comment type="caution">
    <text evidence="2">The sequence shown here is derived from an EMBL/GenBank/DDBJ whole genome shotgun (WGS) entry which is preliminary data.</text>
</comment>
<sequence>MKIYSANPHPDDAIVVSTGAGHAGSQTRRSVEEVHEQILRSSAASKEAVEHVTDHMVMSGTMWLRLEIRGISNLYDRGTTIEGRGPII</sequence>
<accession>A0A3D8RVR9</accession>
<proteinExistence type="predicted"/>
<gene>
    <name evidence="2" type="ORF">BP5796_06009</name>
</gene>